<accession>A0A8X6INX9</accession>
<comment type="caution">
    <text evidence="1">The sequence shown here is derived from an EMBL/GenBank/DDBJ whole genome shotgun (WGS) entry which is preliminary data.</text>
</comment>
<dbReference type="Proteomes" id="UP000887013">
    <property type="component" value="Unassembled WGS sequence"/>
</dbReference>
<protein>
    <submittedName>
        <fullName evidence="1">Uncharacterized protein</fullName>
    </submittedName>
</protein>
<dbReference type="AlphaFoldDB" id="A0A8X6INX9"/>
<evidence type="ECO:0000313" key="1">
    <source>
        <dbReference type="EMBL" id="GFS54062.1"/>
    </source>
</evidence>
<sequence>MYSYLTIPNEAFTEARASNYSSSTSRQLMNWETKPEADKRMTPFILLMHSYLHKWAYDSRDNFVLVPETKEKVRKRNVRNAS</sequence>
<gene>
    <name evidence="1" type="ORF">NPIL_155791</name>
</gene>
<evidence type="ECO:0000313" key="2">
    <source>
        <dbReference type="Proteomes" id="UP000887013"/>
    </source>
</evidence>
<proteinExistence type="predicted"/>
<keyword evidence="2" id="KW-1185">Reference proteome</keyword>
<name>A0A8X6INX9_NEPPI</name>
<dbReference type="EMBL" id="BMAW01046182">
    <property type="protein sequence ID" value="GFS54062.1"/>
    <property type="molecule type" value="Genomic_DNA"/>
</dbReference>
<organism evidence="1 2">
    <name type="scientific">Nephila pilipes</name>
    <name type="common">Giant wood spider</name>
    <name type="synonym">Nephila maculata</name>
    <dbReference type="NCBI Taxonomy" id="299642"/>
    <lineage>
        <taxon>Eukaryota</taxon>
        <taxon>Metazoa</taxon>
        <taxon>Ecdysozoa</taxon>
        <taxon>Arthropoda</taxon>
        <taxon>Chelicerata</taxon>
        <taxon>Arachnida</taxon>
        <taxon>Araneae</taxon>
        <taxon>Araneomorphae</taxon>
        <taxon>Entelegynae</taxon>
        <taxon>Araneoidea</taxon>
        <taxon>Nephilidae</taxon>
        <taxon>Nephila</taxon>
    </lineage>
</organism>
<reference evidence="1" key="1">
    <citation type="submission" date="2020-08" db="EMBL/GenBank/DDBJ databases">
        <title>Multicomponent nature underlies the extraordinary mechanical properties of spider dragline silk.</title>
        <authorList>
            <person name="Kono N."/>
            <person name="Nakamura H."/>
            <person name="Mori M."/>
            <person name="Yoshida Y."/>
            <person name="Ohtoshi R."/>
            <person name="Malay A.D."/>
            <person name="Moran D.A.P."/>
            <person name="Tomita M."/>
            <person name="Numata K."/>
            <person name="Arakawa K."/>
        </authorList>
    </citation>
    <scope>NUCLEOTIDE SEQUENCE</scope>
</reference>